<dbReference type="InterPro" id="IPR052182">
    <property type="entry name" value="Glycogen/Maltodextrin_Phosph"/>
</dbReference>
<dbReference type="PIRSF" id="PIRSF000460">
    <property type="entry name" value="Pprylas_GlgP"/>
    <property type="match status" value="1"/>
</dbReference>
<dbReference type="Proteomes" id="UP000287243">
    <property type="component" value="Chromosome"/>
</dbReference>
<organism evidence="3 4">
    <name type="scientific">Velamenicoccus archaeovorus</name>
    <dbReference type="NCBI Taxonomy" id="1930593"/>
    <lineage>
        <taxon>Bacteria</taxon>
        <taxon>Pseudomonadati</taxon>
        <taxon>Candidatus Omnitrophota</taxon>
        <taxon>Candidatus Velamenicoccus</taxon>
    </lineage>
</organism>
<evidence type="ECO:0000313" key="4">
    <source>
        <dbReference type="Proteomes" id="UP000287243"/>
    </source>
</evidence>
<dbReference type="GO" id="GO:0008184">
    <property type="term" value="F:glycogen phosphorylase activity"/>
    <property type="evidence" value="ECO:0007669"/>
    <property type="project" value="InterPro"/>
</dbReference>
<gene>
    <name evidence="3" type="ORF">BU251_02170</name>
</gene>
<dbReference type="OrthoDB" id="9760804at2"/>
<proteinExistence type="inferred from homology"/>
<evidence type="ECO:0000313" key="3">
    <source>
        <dbReference type="EMBL" id="QAT16621.1"/>
    </source>
</evidence>
<comment type="similarity">
    <text evidence="1">Belongs to the glycogen phosphorylase family.</text>
</comment>
<dbReference type="InterPro" id="IPR011834">
    <property type="entry name" value="Agluc_phsphrylas"/>
</dbReference>
<keyword evidence="2" id="KW-0663">Pyridoxal phosphate</keyword>
<protein>
    <submittedName>
        <fullName evidence="3">Glycogen phosphorylase</fullName>
        <ecNumber evidence="3">2.4.1.1</ecNumber>
    </submittedName>
</protein>
<dbReference type="Pfam" id="PF00343">
    <property type="entry name" value="Phosphorylase"/>
    <property type="match status" value="1"/>
</dbReference>
<feature type="modified residue" description="N6-(pyridoxal phosphate)lysine" evidence="2">
    <location>
        <position position="560"/>
    </location>
</feature>
<dbReference type="EC" id="2.4.1.1" evidence="3"/>
<dbReference type="InterPro" id="IPR000811">
    <property type="entry name" value="Glyco_trans_35"/>
</dbReference>
<dbReference type="SUPFAM" id="SSF53756">
    <property type="entry name" value="UDP-Glycosyltransferase/glycogen phosphorylase"/>
    <property type="match status" value="1"/>
</dbReference>
<dbReference type="Gene3D" id="3.40.50.2000">
    <property type="entry name" value="Glycogen Phosphorylase B"/>
    <property type="match status" value="2"/>
</dbReference>
<dbReference type="GO" id="GO:0005975">
    <property type="term" value="P:carbohydrate metabolic process"/>
    <property type="evidence" value="ECO:0007669"/>
    <property type="project" value="InterPro"/>
</dbReference>
<keyword evidence="3" id="KW-0328">Glycosyltransferase</keyword>
<dbReference type="AlphaFoldDB" id="A0A410P3E9"/>
<accession>A0A410P3E9</accession>
<evidence type="ECO:0000256" key="2">
    <source>
        <dbReference type="PIRSR" id="PIRSR000460-1"/>
    </source>
</evidence>
<evidence type="ECO:0000256" key="1">
    <source>
        <dbReference type="ARBA" id="ARBA00006047"/>
    </source>
</evidence>
<reference evidence="3 4" key="1">
    <citation type="submission" date="2017-01" db="EMBL/GenBank/DDBJ databases">
        <title>First insights into the biology of 'candidatus Vampirococcus archaeovorus'.</title>
        <authorList>
            <person name="Kizina J."/>
            <person name="Jordan S."/>
            <person name="Stueber K."/>
            <person name="Reinhardt R."/>
            <person name="Harder J."/>
        </authorList>
    </citation>
    <scope>NUCLEOTIDE SEQUENCE [LARGE SCALE GENOMIC DNA]</scope>
    <source>
        <strain evidence="3 4">LiM</strain>
    </source>
</reference>
<dbReference type="NCBIfam" id="TIGR02094">
    <property type="entry name" value="more_P_ylases"/>
    <property type="match status" value="1"/>
</dbReference>
<dbReference type="KEGG" id="vai:BU251_02170"/>
<sequence length="669" mass="75711">MKSHNSLQELVRIKDDPQGRYAADIHDDVYFGFPVAPVLAAERALLAGKQKTIAYFSMEYGLATSFYNGFTSVRPVSDANRVIENEVFSNERIADYLFSLKVDALVDLPIYSGGLGVLAGDTIKTAADMKLPMVAIGILWSKGYFKQRFWFKFGQLPEEMKWDPWTFPGLIPLEDKVKLELKNKDIYLRLWKYYVYSRTRDHVVPLILLDSNVEENDEAGRRLTDKLYRSDDVSGRILQRLILGMGGIRALEELKYPVSIHHLNEGHAAFAFVRKAGDDPGTDPDALKSQFAYTCHTPVPAGHDRFSVGECEAYLNPQDMALVKRYGLESPESSVVNLTVLAMNTASSVNAVSWKHGEVMKLQFPAYKERIKAITNGVHFSTWVSEPILKFLDKFGKDVGDYRHDPRLLTHVLSLKDNHAFRKALWEAHRENKKGLAGMLGRWRLKEDVLTVAWARRIAAYKRPSLILQDIDRLMDIAKRVGPLQILFAGKAHPNDNIAFTYVNEIMNTIDKTQDQDGLLKILMLENYDIYIAKMLVSGVDIWLNNPLPPYEASGTSGMKAIANAVVQLSTVDGWIVEAKDSGIGKFFGYEDTGRGYTDGLALRLSEDSSDLYASLEDMARLYYGTNDKDGIHVQSAWIDMMIHCLAEAGRFNTFRMLHEYKSQVWDMK</sequence>
<dbReference type="GO" id="GO:0030170">
    <property type="term" value="F:pyridoxal phosphate binding"/>
    <property type="evidence" value="ECO:0007669"/>
    <property type="project" value="InterPro"/>
</dbReference>
<keyword evidence="3" id="KW-0808">Transferase</keyword>
<dbReference type="RefSeq" id="WP_128699257.1">
    <property type="nucleotide sequence ID" value="NZ_CP019384.1"/>
</dbReference>
<dbReference type="PANTHER" id="PTHR42655">
    <property type="entry name" value="GLYCOGEN PHOSPHORYLASE"/>
    <property type="match status" value="1"/>
</dbReference>
<dbReference type="EMBL" id="CP019384">
    <property type="protein sequence ID" value="QAT16621.1"/>
    <property type="molecule type" value="Genomic_DNA"/>
</dbReference>
<dbReference type="PANTHER" id="PTHR42655:SF1">
    <property type="entry name" value="GLYCOGEN PHOSPHORYLASE"/>
    <property type="match status" value="1"/>
</dbReference>
<name>A0A410P3E9_VELA1</name>
<keyword evidence="4" id="KW-1185">Reference proteome</keyword>